<dbReference type="InParanoid" id="A0A067LYC2"/>
<proteinExistence type="predicted"/>
<sequence length="76" mass="8329">MGVMVRKQGCFYIPTTVFFAAQRAYAVPEYIIDSTPGALPTSAVRANVRQPVYILTVEWHRTAVDGGARKDSGIIV</sequence>
<dbReference type="Proteomes" id="UP000027195">
    <property type="component" value="Unassembled WGS sequence"/>
</dbReference>
<gene>
    <name evidence="1" type="ORF">BOTBODRAFT_37964</name>
</gene>
<reference evidence="2" key="1">
    <citation type="journal article" date="2014" name="Proc. Natl. Acad. Sci. U.S.A.">
        <title>Extensive sampling of basidiomycete genomes demonstrates inadequacy of the white-rot/brown-rot paradigm for wood decay fungi.</title>
        <authorList>
            <person name="Riley R."/>
            <person name="Salamov A.A."/>
            <person name="Brown D.W."/>
            <person name="Nagy L.G."/>
            <person name="Floudas D."/>
            <person name="Held B.W."/>
            <person name="Levasseur A."/>
            <person name="Lombard V."/>
            <person name="Morin E."/>
            <person name="Otillar R."/>
            <person name="Lindquist E.A."/>
            <person name="Sun H."/>
            <person name="LaButti K.M."/>
            <person name="Schmutz J."/>
            <person name="Jabbour D."/>
            <person name="Luo H."/>
            <person name="Baker S.E."/>
            <person name="Pisabarro A.G."/>
            <person name="Walton J.D."/>
            <person name="Blanchette R.A."/>
            <person name="Henrissat B."/>
            <person name="Martin F."/>
            <person name="Cullen D."/>
            <person name="Hibbett D.S."/>
            <person name="Grigoriev I.V."/>
        </authorList>
    </citation>
    <scope>NUCLEOTIDE SEQUENCE [LARGE SCALE GENOMIC DNA]</scope>
    <source>
        <strain evidence="2">FD-172 SS1</strain>
    </source>
</reference>
<protein>
    <submittedName>
        <fullName evidence="1">Uncharacterized protein</fullName>
    </submittedName>
</protein>
<name>A0A067LYC2_BOTB1</name>
<dbReference type="EMBL" id="KL198091">
    <property type="protein sequence ID" value="KDQ08388.1"/>
    <property type="molecule type" value="Genomic_DNA"/>
</dbReference>
<dbReference type="HOGENOM" id="CLU_2654170_0_0_1"/>
<evidence type="ECO:0000313" key="1">
    <source>
        <dbReference type="EMBL" id="KDQ08388.1"/>
    </source>
</evidence>
<evidence type="ECO:0000313" key="2">
    <source>
        <dbReference type="Proteomes" id="UP000027195"/>
    </source>
</evidence>
<keyword evidence="2" id="KW-1185">Reference proteome</keyword>
<organism evidence="1 2">
    <name type="scientific">Botryobasidium botryosum (strain FD-172 SS1)</name>
    <dbReference type="NCBI Taxonomy" id="930990"/>
    <lineage>
        <taxon>Eukaryota</taxon>
        <taxon>Fungi</taxon>
        <taxon>Dikarya</taxon>
        <taxon>Basidiomycota</taxon>
        <taxon>Agaricomycotina</taxon>
        <taxon>Agaricomycetes</taxon>
        <taxon>Cantharellales</taxon>
        <taxon>Botryobasidiaceae</taxon>
        <taxon>Botryobasidium</taxon>
    </lineage>
</organism>
<dbReference type="AlphaFoldDB" id="A0A067LYC2"/>
<accession>A0A067LYC2</accession>